<dbReference type="CDD" id="cd00229">
    <property type="entry name" value="SGNH_hydrolase"/>
    <property type="match status" value="1"/>
</dbReference>
<dbReference type="SUPFAM" id="SSF52266">
    <property type="entry name" value="SGNH hydrolase"/>
    <property type="match status" value="1"/>
</dbReference>
<dbReference type="InterPro" id="IPR036514">
    <property type="entry name" value="SGNH_hydro_sf"/>
</dbReference>
<accession>A0A2K3DF56</accession>
<evidence type="ECO:0000313" key="3">
    <source>
        <dbReference type="Proteomes" id="UP000006906"/>
    </source>
</evidence>
<dbReference type="OrthoDB" id="532422at2759"/>
<keyword evidence="3" id="KW-1185">Reference proteome</keyword>
<dbReference type="PANTHER" id="PTHR34407">
    <property type="entry name" value="EXPRESSED PROTEIN"/>
    <property type="match status" value="1"/>
</dbReference>
<dbReference type="Gramene" id="PNW79166">
    <property type="protein sequence ID" value="PNW79166"/>
    <property type="gene ID" value="CHLRE_09g402923v5"/>
</dbReference>
<evidence type="ECO:0000256" key="1">
    <source>
        <dbReference type="SAM" id="SignalP"/>
    </source>
</evidence>
<feature type="signal peptide" evidence="1">
    <location>
        <begin position="1"/>
        <end position="21"/>
    </location>
</feature>
<name>A0A2K3DF56_CHLRE</name>
<dbReference type="KEGG" id="cre:CHLRE_09g402923v5"/>
<dbReference type="RefSeq" id="XP_042921437.1">
    <property type="nucleotide sequence ID" value="XM_043066094.1"/>
</dbReference>
<dbReference type="GeneID" id="5723191"/>
<evidence type="ECO:0008006" key="4">
    <source>
        <dbReference type="Google" id="ProtNLM"/>
    </source>
</evidence>
<feature type="chain" id="PRO_5014413720" description="SGNH hydrolase-type esterase domain-containing protein" evidence="1">
    <location>
        <begin position="22"/>
        <end position="590"/>
    </location>
</feature>
<dbReference type="InParanoid" id="A0A2K3DF56"/>
<proteinExistence type="predicted"/>
<reference evidence="2 3" key="1">
    <citation type="journal article" date="2007" name="Science">
        <title>The Chlamydomonas genome reveals the evolution of key animal and plant functions.</title>
        <authorList>
            <person name="Merchant S.S."/>
            <person name="Prochnik S.E."/>
            <person name="Vallon O."/>
            <person name="Harris E.H."/>
            <person name="Karpowicz S.J."/>
            <person name="Witman G.B."/>
            <person name="Terry A."/>
            <person name="Salamov A."/>
            <person name="Fritz-Laylin L.K."/>
            <person name="Marechal-Drouard L."/>
            <person name="Marshall W.F."/>
            <person name="Qu L.H."/>
            <person name="Nelson D.R."/>
            <person name="Sanderfoot A.A."/>
            <person name="Spalding M.H."/>
            <person name="Kapitonov V.V."/>
            <person name="Ren Q."/>
            <person name="Ferris P."/>
            <person name="Lindquist E."/>
            <person name="Shapiro H."/>
            <person name="Lucas S.M."/>
            <person name="Grimwood J."/>
            <person name="Schmutz J."/>
            <person name="Cardol P."/>
            <person name="Cerutti H."/>
            <person name="Chanfreau G."/>
            <person name="Chen C.L."/>
            <person name="Cognat V."/>
            <person name="Croft M.T."/>
            <person name="Dent R."/>
            <person name="Dutcher S."/>
            <person name="Fernandez E."/>
            <person name="Fukuzawa H."/>
            <person name="Gonzalez-Ballester D."/>
            <person name="Gonzalez-Halphen D."/>
            <person name="Hallmann A."/>
            <person name="Hanikenne M."/>
            <person name="Hippler M."/>
            <person name="Inwood W."/>
            <person name="Jabbari K."/>
            <person name="Kalanon M."/>
            <person name="Kuras R."/>
            <person name="Lefebvre P.A."/>
            <person name="Lemaire S.D."/>
            <person name="Lobanov A.V."/>
            <person name="Lohr M."/>
            <person name="Manuell A."/>
            <person name="Meier I."/>
            <person name="Mets L."/>
            <person name="Mittag M."/>
            <person name="Mittelmeier T."/>
            <person name="Moroney J.V."/>
            <person name="Moseley J."/>
            <person name="Napoli C."/>
            <person name="Nedelcu A.M."/>
            <person name="Niyogi K."/>
            <person name="Novoselov S.V."/>
            <person name="Paulsen I.T."/>
            <person name="Pazour G."/>
            <person name="Purton S."/>
            <person name="Ral J.P."/>
            <person name="Riano-Pachon D.M."/>
            <person name="Riekhof W."/>
            <person name="Rymarquis L."/>
            <person name="Schroda M."/>
            <person name="Stern D."/>
            <person name="Umen J."/>
            <person name="Willows R."/>
            <person name="Wilson N."/>
            <person name="Zimmer S.L."/>
            <person name="Allmer J."/>
            <person name="Balk J."/>
            <person name="Bisova K."/>
            <person name="Chen C.J."/>
            <person name="Elias M."/>
            <person name="Gendler K."/>
            <person name="Hauser C."/>
            <person name="Lamb M.R."/>
            <person name="Ledford H."/>
            <person name="Long J.C."/>
            <person name="Minagawa J."/>
            <person name="Page M.D."/>
            <person name="Pan J."/>
            <person name="Pootakham W."/>
            <person name="Roje S."/>
            <person name="Rose A."/>
            <person name="Stahlberg E."/>
            <person name="Terauchi A.M."/>
            <person name="Yang P."/>
            <person name="Ball S."/>
            <person name="Bowler C."/>
            <person name="Dieckmann C.L."/>
            <person name="Gladyshev V.N."/>
            <person name="Green P."/>
            <person name="Jorgensen R."/>
            <person name="Mayfield S."/>
            <person name="Mueller-Roeber B."/>
            <person name="Rajamani S."/>
            <person name="Sayre R.T."/>
            <person name="Brokstein P."/>
            <person name="Dubchak I."/>
            <person name="Goodstein D."/>
            <person name="Hornick L."/>
            <person name="Huang Y.W."/>
            <person name="Jhaveri J."/>
            <person name="Luo Y."/>
            <person name="Martinez D."/>
            <person name="Ngau W.C."/>
            <person name="Otillar B."/>
            <person name="Poliakov A."/>
            <person name="Porter A."/>
            <person name="Szajkowski L."/>
            <person name="Werner G."/>
            <person name="Zhou K."/>
            <person name="Grigoriev I.V."/>
            <person name="Rokhsar D.S."/>
            <person name="Grossman A.R."/>
        </authorList>
    </citation>
    <scope>NUCLEOTIDE SEQUENCE [LARGE SCALE GENOMIC DNA]</scope>
    <source>
        <strain evidence="3">CC-503</strain>
    </source>
</reference>
<dbReference type="Gene3D" id="3.40.50.1110">
    <property type="entry name" value="SGNH hydrolase"/>
    <property type="match status" value="1"/>
</dbReference>
<dbReference type="EMBL" id="CM008970">
    <property type="protein sequence ID" value="PNW79166.1"/>
    <property type="molecule type" value="Genomic_DNA"/>
</dbReference>
<protein>
    <recommendedName>
        <fullName evidence="4">SGNH hydrolase-type esterase domain-containing protein</fullName>
    </recommendedName>
</protein>
<dbReference type="Proteomes" id="UP000006906">
    <property type="component" value="Chromosome 9"/>
</dbReference>
<dbReference type="OMA" id="QSTECVI"/>
<dbReference type="ExpressionAtlas" id="A0A2K3DF56">
    <property type="expression patterns" value="baseline and differential"/>
</dbReference>
<dbReference type="PANTHER" id="PTHR34407:SF1">
    <property type="entry name" value="SGNH HYDROLASE-TYPE ESTERASE DOMAIN-CONTAINING PROTEIN"/>
    <property type="match status" value="1"/>
</dbReference>
<keyword evidence="1" id="KW-0732">Signal</keyword>
<evidence type="ECO:0000313" key="2">
    <source>
        <dbReference type="EMBL" id="PNW79166.1"/>
    </source>
</evidence>
<dbReference type="AlphaFoldDB" id="A0A2K3DF56"/>
<gene>
    <name evidence="2" type="ORF">CHLRE_09g402923v5</name>
</gene>
<organism evidence="2 3">
    <name type="scientific">Chlamydomonas reinhardtii</name>
    <name type="common">Chlamydomonas smithii</name>
    <dbReference type="NCBI Taxonomy" id="3055"/>
    <lineage>
        <taxon>Eukaryota</taxon>
        <taxon>Viridiplantae</taxon>
        <taxon>Chlorophyta</taxon>
        <taxon>core chlorophytes</taxon>
        <taxon>Chlorophyceae</taxon>
        <taxon>CS clade</taxon>
        <taxon>Chlamydomonadales</taxon>
        <taxon>Chlamydomonadaceae</taxon>
        <taxon>Chlamydomonas</taxon>
    </lineage>
</organism>
<sequence>MRRSGRLLALALATLLLCADGWLSGEWLGNDPWARTKHRPEFNWKWRWAEVKSSKSDSHPKPQHSSGVEVRANLQAALDSYEYTLPLTQLRRGVVYTGSANRLRRVLHKAATDGASIKVAAIGGSISWGHGASQRGETDWFSVFSRWLIDAFPRASVVARNGCTPGVPTPYMIMCLEASVDPDTDLVFVEYTLNDAHSLGGPGLLGLAAGGEGALYGNRIVKDAERLLRRLLVLPNRPAVVFMHTPPVGLANYPKGHPKNPLNKGHRPFYMTSEDAQGALAQYYDVQYLSLRTAVYRLAVHTDTPGFRWEDVFIDHHPGDHGHKIMSDLAVHLLQRTAHDLLQLPYGAEDEHVAGEPLPPPMYPGNVPPDAPMCRVGDLFRAMVKTADGFTYVNEGTAEKPKPGYVATKPGSVLRIAISTDRSPVAAVGAAAAGSALAGGGGGGIAAATAAVAAATAAVLPNATPVHVYLHHLRSYTNMGVAKFRCVSGCRCKEVEVDAHHDDHTSQVFLAGLEATQAPDCIVEVKVLDKTSSGGNKFKVSGVVVAERPGAGDALSRMGTGHGKQFGLAAHADEEAGAQQLVFTSGGGSS</sequence>